<dbReference type="InterPro" id="IPR011051">
    <property type="entry name" value="RmlC_Cupin_sf"/>
</dbReference>
<feature type="domain" description="HTH araC/xylS-type" evidence="4">
    <location>
        <begin position="186"/>
        <end position="284"/>
    </location>
</feature>
<dbReference type="InterPro" id="IPR018062">
    <property type="entry name" value="HTH_AraC-typ_CS"/>
</dbReference>
<dbReference type="Gene3D" id="1.10.10.60">
    <property type="entry name" value="Homeodomain-like"/>
    <property type="match status" value="1"/>
</dbReference>
<keyword evidence="1" id="KW-0805">Transcription regulation</keyword>
<evidence type="ECO:0000256" key="2">
    <source>
        <dbReference type="ARBA" id="ARBA00023125"/>
    </source>
</evidence>
<dbReference type="PANTHER" id="PTHR43280:SF32">
    <property type="entry name" value="TRANSCRIPTIONAL REGULATORY PROTEIN"/>
    <property type="match status" value="1"/>
</dbReference>
<dbReference type="Proteomes" id="UP001174932">
    <property type="component" value="Unassembled WGS sequence"/>
</dbReference>
<dbReference type="PRINTS" id="PR00032">
    <property type="entry name" value="HTHARAC"/>
</dbReference>
<keyword evidence="3" id="KW-0804">Transcription</keyword>
<dbReference type="InterPro" id="IPR009057">
    <property type="entry name" value="Homeodomain-like_sf"/>
</dbReference>
<comment type="caution">
    <text evidence="5">The sequence shown here is derived from an EMBL/GenBank/DDBJ whole genome shotgun (WGS) entry which is preliminary data.</text>
</comment>
<evidence type="ECO:0000313" key="5">
    <source>
        <dbReference type="EMBL" id="MDO6965911.1"/>
    </source>
</evidence>
<keyword evidence="6" id="KW-1185">Reference proteome</keyword>
<dbReference type="PROSITE" id="PS00041">
    <property type="entry name" value="HTH_ARAC_FAMILY_1"/>
    <property type="match status" value="1"/>
</dbReference>
<organism evidence="5 6">
    <name type="scientific">Rhizobium alvei</name>
    <dbReference type="NCBI Taxonomy" id="1132659"/>
    <lineage>
        <taxon>Bacteria</taxon>
        <taxon>Pseudomonadati</taxon>
        <taxon>Pseudomonadota</taxon>
        <taxon>Alphaproteobacteria</taxon>
        <taxon>Hyphomicrobiales</taxon>
        <taxon>Rhizobiaceae</taxon>
        <taxon>Rhizobium/Agrobacterium group</taxon>
        <taxon>Rhizobium</taxon>
    </lineage>
</organism>
<dbReference type="InterPro" id="IPR018060">
    <property type="entry name" value="HTH_AraC"/>
</dbReference>
<reference evidence="5" key="2">
    <citation type="submission" date="2023-07" db="EMBL/GenBank/DDBJ databases">
        <authorList>
            <person name="Shen H."/>
        </authorList>
    </citation>
    <scope>NUCLEOTIDE SEQUENCE</scope>
    <source>
        <strain evidence="5">TNR-22</strain>
    </source>
</reference>
<evidence type="ECO:0000313" key="6">
    <source>
        <dbReference type="Proteomes" id="UP001174932"/>
    </source>
</evidence>
<dbReference type="PANTHER" id="PTHR43280">
    <property type="entry name" value="ARAC-FAMILY TRANSCRIPTIONAL REGULATOR"/>
    <property type="match status" value="1"/>
</dbReference>
<dbReference type="InterPro" id="IPR020449">
    <property type="entry name" value="Tscrpt_reg_AraC-type_HTH"/>
</dbReference>
<gene>
    <name evidence="5" type="ORF">Q4481_18280</name>
</gene>
<dbReference type="Pfam" id="PF12833">
    <property type="entry name" value="HTH_18"/>
    <property type="match status" value="1"/>
</dbReference>
<sequence length="291" mass="32111">MPRSVPSFFVYGEPDRPLDVGFMHVETVMARRNVHLGQVSAHRHARMAQITFWTSGHGTYFIEDRRLDFLAPAVSFVPSGVVHGFSVEPASSDAIVVSVADSALLPIRQQTILPLDAPIMIAGGGGEADWARLGGLMDQITGEYRDNRPGAEQVLSALTAVALTEIARLGPDRAISPVSEHRLLASEFRRLVDQHFRDNWAVERYVAALGTTPHLLARACEQAFGLSVKAFLNERRLLEAKRLLLFTIRSLEDIAFEIGFKDAAYFSRFFKLRVGMPPSDWRASHGDGGTG</sequence>
<name>A0ABT8YQB6_9HYPH</name>
<reference evidence="5" key="1">
    <citation type="journal article" date="2015" name="Int. J. Syst. Evol. Microbiol.">
        <title>Rhizobium alvei sp. nov., isolated from a freshwater river.</title>
        <authorList>
            <person name="Sheu S.Y."/>
            <person name="Huang H.W."/>
            <person name="Young C.C."/>
            <person name="Chen W.M."/>
        </authorList>
    </citation>
    <scope>NUCLEOTIDE SEQUENCE</scope>
    <source>
        <strain evidence="5">TNR-22</strain>
    </source>
</reference>
<evidence type="ECO:0000256" key="3">
    <source>
        <dbReference type="ARBA" id="ARBA00023163"/>
    </source>
</evidence>
<dbReference type="SMART" id="SM00342">
    <property type="entry name" value="HTH_ARAC"/>
    <property type="match status" value="1"/>
</dbReference>
<dbReference type="Gene3D" id="2.60.120.10">
    <property type="entry name" value="Jelly Rolls"/>
    <property type="match status" value="1"/>
</dbReference>
<proteinExistence type="predicted"/>
<dbReference type="EMBL" id="JAUOZU010000014">
    <property type="protein sequence ID" value="MDO6965911.1"/>
    <property type="molecule type" value="Genomic_DNA"/>
</dbReference>
<keyword evidence="2" id="KW-0238">DNA-binding</keyword>
<dbReference type="PROSITE" id="PS01124">
    <property type="entry name" value="HTH_ARAC_FAMILY_2"/>
    <property type="match status" value="1"/>
</dbReference>
<evidence type="ECO:0000256" key="1">
    <source>
        <dbReference type="ARBA" id="ARBA00023015"/>
    </source>
</evidence>
<dbReference type="SUPFAM" id="SSF51182">
    <property type="entry name" value="RmlC-like cupins"/>
    <property type="match status" value="1"/>
</dbReference>
<protein>
    <submittedName>
        <fullName evidence="5">Helix-turn-helix domain-containing protein</fullName>
    </submittedName>
</protein>
<evidence type="ECO:0000259" key="4">
    <source>
        <dbReference type="PROSITE" id="PS01124"/>
    </source>
</evidence>
<dbReference type="InterPro" id="IPR014710">
    <property type="entry name" value="RmlC-like_jellyroll"/>
</dbReference>
<accession>A0ABT8YQB6</accession>
<dbReference type="SUPFAM" id="SSF46689">
    <property type="entry name" value="Homeodomain-like"/>
    <property type="match status" value="1"/>
</dbReference>